<feature type="transmembrane region" description="Helical" evidence="7">
    <location>
        <begin position="115"/>
        <end position="132"/>
    </location>
</feature>
<evidence type="ECO:0008006" key="10">
    <source>
        <dbReference type="Google" id="ProtNLM"/>
    </source>
</evidence>
<name>A0A163LBL6_9BACI</name>
<feature type="transmembrane region" description="Helical" evidence="7">
    <location>
        <begin position="73"/>
        <end position="95"/>
    </location>
</feature>
<protein>
    <recommendedName>
        <fullName evidence="10">Major facilitator superfamily (MFS) profile domain-containing protein</fullName>
    </recommendedName>
</protein>
<proteinExistence type="predicted"/>
<feature type="transmembrane region" description="Helical" evidence="7">
    <location>
        <begin position="20"/>
        <end position="39"/>
    </location>
</feature>
<organism evidence="8 9">
    <name type="scientific">Rossellomorea marisflavi</name>
    <dbReference type="NCBI Taxonomy" id="189381"/>
    <lineage>
        <taxon>Bacteria</taxon>
        <taxon>Bacillati</taxon>
        <taxon>Bacillota</taxon>
        <taxon>Bacilli</taxon>
        <taxon>Bacillales</taxon>
        <taxon>Bacillaceae</taxon>
        <taxon>Rossellomorea</taxon>
    </lineage>
</organism>
<evidence type="ECO:0000313" key="8">
    <source>
        <dbReference type="EMBL" id="KZE49526.1"/>
    </source>
</evidence>
<feature type="transmembrane region" description="Helical" evidence="7">
    <location>
        <begin position="139"/>
        <end position="158"/>
    </location>
</feature>
<feature type="transmembrane region" description="Helical" evidence="7">
    <location>
        <begin position="233"/>
        <end position="252"/>
    </location>
</feature>
<dbReference type="Pfam" id="PF07690">
    <property type="entry name" value="MFS_1"/>
    <property type="match status" value="1"/>
</dbReference>
<keyword evidence="2" id="KW-0813">Transport</keyword>
<dbReference type="AlphaFoldDB" id="A0A163LBL6"/>
<keyword evidence="3" id="KW-1003">Cell membrane</keyword>
<comment type="caution">
    <text evidence="8">The sequence shown here is derived from an EMBL/GenBank/DDBJ whole genome shotgun (WGS) entry which is preliminary data.</text>
</comment>
<feature type="transmembrane region" description="Helical" evidence="7">
    <location>
        <begin position="170"/>
        <end position="188"/>
    </location>
</feature>
<dbReference type="EMBL" id="LQQY01000012">
    <property type="protein sequence ID" value="KZE49526.1"/>
    <property type="molecule type" value="Genomic_DNA"/>
</dbReference>
<keyword evidence="6 7" id="KW-0472">Membrane</keyword>
<evidence type="ECO:0000256" key="3">
    <source>
        <dbReference type="ARBA" id="ARBA00022475"/>
    </source>
</evidence>
<evidence type="ECO:0000256" key="1">
    <source>
        <dbReference type="ARBA" id="ARBA00004651"/>
    </source>
</evidence>
<dbReference type="GO" id="GO:0022857">
    <property type="term" value="F:transmembrane transporter activity"/>
    <property type="evidence" value="ECO:0007669"/>
    <property type="project" value="InterPro"/>
</dbReference>
<dbReference type="Gene3D" id="1.20.1250.20">
    <property type="entry name" value="MFS general substrate transporter like domains"/>
    <property type="match status" value="1"/>
</dbReference>
<dbReference type="PANTHER" id="PTHR43266">
    <property type="entry name" value="MACROLIDE-EFFLUX PROTEIN"/>
    <property type="match status" value="1"/>
</dbReference>
<evidence type="ECO:0000256" key="7">
    <source>
        <dbReference type="SAM" id="Phobius"/>
    </source>
</evidence>
<dbReference type="InterPro" id="IPR036259">
    <property type="entry name" value="MFS_trans_sf"/>
</dbReference>
<evidence type="ECO:0000256" key="6">
    <source>
        <dbReference type="ARBA" id="ARBA00023136"/>
    </source>
</evidence>
<dbReference type="GO" id="GO:0005886">
    <property type="term" value="C:plasma membrane"/>
    <property type="evidence" value="ECO:0007669"/>
    <property type="project" value="UniProtKB-SubCell"/>
</dbReference>
<keyword evidence="5 7" id="KW-1133">Transmembrane helix</keyword>
<dbReference type="InterPro" id="IPR011701">
    <property type="entry name" value="MFS"/>
</dbReference>
<sequence length="275" mass="30133">MAIIAPSIGGILLLSEKYSLIFLLDAATFMLSGLILLFLKSRRGESAEEEMVTKDTYRESLKQGVNIIRNNPFLIGLLFLITIGIFVMGVINANIYAITLNIYRLNEVQFGTLESLEGIFGVAGSLAVPFIMKKCRNNTLLMLTFGFLGIMALLTIPVYEAHRILPFLPLYIWMCMTSFCSPFLNVPLNSMLMQRVPDKVLGRISGIMGTMINFSILSGLLLGGWAAAAIGPIWTVTLAGFLLLVISITFPFTKFYGELVAPTAQVESTEGSPAL</sequence>
<dbReference type="Proteomes" id="UP000076510">
    <property type="component" value="Unassembled WGS sequence"/>
</dbReference>
<evidence type="ECO:0000256" key="2">
    <source>
        <dbReference type="ARBA" id="ARBA00022448"/>
    </source>
</evidence>
<accession>A0A163LBL6</accession>
<dbReference type="SUPFAM" id="SSF103473">
    <property type="entry name" value="MFS general substrate transporter"/>
    <property type="match status" value="1"/>
</dbReference>
<evidence type="ECO:0000256" key="5">
    <source>
        <dbReference type="ARBA" id="ARBA00022989"/>
    </source>
</evidence>
<dbReference type="PANTHER" id="PTHR43266:SF2">
    <property type="entry name" value="MAJOR FACILITATOR SUPERFAMILY (MFS) PROFILE DOMAIN-CONTAINING PROTEIN"/>
    <property type="match status" value="1"/>
</dbReference>
<gene>
    <name evidence="8" type="ORF">AV649_00395</name>
</gene>
<keyword evidence="4 7" id="KW-0812">Transmembrane</keyword>
<feature type="transmembrane region" description="Helical" evidence="7">
    <location>
        <begin position="200"/>
        <end position="227"/>
    </location>
</feature>
<comment type="subcellular location">
    <subcellularLocation>
        <location evidence="1">Cell membrane</location>
        <topology evidence="1">Multi-pass membrane protein</topology>
    </subcellularLocation>
</comment>
<reference evidence="9" key="1">
    <citation type="submission" date="2016-01" db="EMBL/GenBank/DDBJ databases">
        <title>Whole genome sequencing of Bhargavaea cecembensis T14.</title>
        <authorList>
            <person name="Hong K.W."/>
        </authorList>
    </citation>
    <scope>NUCLEOTIDE SEQUENCE [LARGE SCALE GENOMIC DNA]</scope>
    <source>
        <strain evidence="9">M19</strain>
    </source>
</reference>
<evidence type="ECO:0000313" key="9">
    <source>
        <dbReference type="Proteomes" id="UP000076510"/>
    </source>
</evidence>
<evidence type="ECO:0000256" key="4">
    <source>
        <dbReference type="ARBA" id="ARBA00022692"/>
    </source>
</evidence>